<keyword evidence="5 7" id="KW-1133">Transmembrane helix</keyword>
<dbReference type="SUPFAM" id="SSF52540">
    <property type="entry name" value="P-loop containing nucleoside triphosphate hydrolases"/>
    <property type="match status" value="1"/>
</dbReference>
<feature type="transmembrane region" description="Helical" evidence="7">
    <location>
        <begin position="273"/>
        <end position="299"/>
    </location>
</feature>
<dbReference type="NCBIfam" id="TIGR02868">
    <property type="entry name" value="CydC"/>
    <property type="match status" value="1"/>
</dbReference>
<dbReference type="InterPro" id="IPR003439">
    <property type="entry name" value="ABC_transporter-like_ATP-bd"/>
</dbReference>
<dbReference type="GO" id="GO:0034775">
    <property type="term" value="P:glutathione transmembrane transport"/>
    <property type="evidence" value="ECO:0007669"/>
    <property type="project" value="InterPro"/>
</dbReference>
<dbReference type="OrthoDB" id="9802264at2"/>
<dbReference type="GO" id="GO:0045454">
    <property type="term" value="P:cell redox homeostasis"/>
    <property type="evidence" value="ECO:0007669"/>
    <property type="project" value="InterPro"/>
</dbReference>
<dbReference type="Pfam" id="PF00005">
    <property type="entry name" value="ABC_tran"/>
    <property type="match status" value="1"/>
</dbReference>
<evidence type="ECO:0000313" key="11">
    <source>
        <dbReference type="Proteomes" id="UP000036045"/>
    </source>
</evidence>
<dbReference type="InterPro" id="IPR036640">
    <property type="entry name" value="ABC1_TM_sf"/>
</dbReference>
<dbReference type="GO" id="GO:0005886">
    <property type="term" value="C:plasma membrane"/>
    <property type="evidence" value="ECO:0007669"/>
    <property type="project" value="UniProtKB-SubCell"/>
</dbReference>
<dbReference type="PROSITE" id="PS50893">
    <property type="entry name" value="ABC_TRANSPORTER_2"/>
    <property type="match status" value="1"/>
</dbReference>
<sequence length="572" mass="64642">MSALQKIMRLMLIEKKDISVAVVCGFIAGISSVGLFAASGYLISKSALIPPFYTLIILTSTVKLLGLVKAGAKYGERLSSHRATFTILSNLRVAFFEKLTPLIPQIFHKYRSGDLLARVVGDVESLQNFFLRVFYPPLVLLLVFVSTFLFTSFYSIAIALILLLGFFLTTIIIPALFYLKQVNIKGKVRQERGDLSTHITEMMYGFRELKLFHQLPHKQQQLLNRSESYINEQKRENLNKVSSQSFNGFITLVTSWFVIGVGAYLVANGMLEGIFLAMLVMISLTVFESAASMAVFPIYMQESRDASRRLYEVVEDPSYTKNHSDPNINKLSSLPPSLEFKDVQFTYMGDWRSTIPNISFTIPARSKTAIVGASGSGKSTVLQLILKLQEVDAGKIYWGDLDTSSVSSEAIWEQTKVVLQENYYFYGTIRENLQLAASELNDTQMEAALAKVQLEHFSLDHRVLEKGENLSGGEKQRLALARAFLKKGHLWLLDEPTSSLDAQTEQTIYKEIFKDADQDTFIMVSHRLKGLESMDQIIVMNHGEIMEYGSYKDLMEKKGYFYQMKVLEESLL</sequence>
<dbReference type="Gene3D" id="3.40.50.300">
    <property type="entry name" value="P-loop containing nucleotide triphosphate hydrolases"/>
    <property type="match status" value="1"/>
</dbReference>
<organism evidence="10 11">
    <name type="scientific">Niallia circulans</name>
    <name type="common">Bacillus circulans</name>
    <dbReference type="NCBI Taxonomy" id="1397"/>
    <lineage>
        <taxon>Bacteria</taxon>
        <taxon>Bacillati</taxon>
        <taxon>Bacillota</taxon>
        <taxon>Bacilli</taxon>
        <taxon>Bacillales</taxon>
        <taxon>Bacillaceae</taxon>
        <taxon>Niallia</taxon>
    </lineage>
</organism>
<dbReference type="PATRIC" id="fig|1397.4.peg.4518"/>
<reference evidence="10 11" key="1">
    <citation type="submission" date="2015-05" db="EMBL/GenBank/DDBJ databases">
        <title>Whole genome sequence and identification of bacterial endophytes from Costus igneus.</title>
        <authorList>
            <person name="Lee Y.P."/>
            <person name="Gan H.M."/>
            <person name="Eng W."/>
            <person name="Wheatley M.S."/>
            <person name="Caraballo A."/>
            <person name="Polter S."/>
            <person name="Savka M.A."/>
            <person name="Hudson A.O."/>
        </authorList>
    </citation>
    <scope>NUCLEOTIDE SEQUENCE [LARGE SCALE GENOMIC DNA]</scope>
    <source>
        <strain evidence="10 11">RIT379</strain>
    </source>
</reference>
<feature type="domain" description="ABC transporter" evidence="8">
    <location>
        <begin position="338"/>
        <end position="567"/>
    </location>
</feature>
<comment type="caution">
    <text evidence="10">The sequence shown here is derived from an EMBL/GenBank/DDBJ whole genome shotgun (WGS) entry which is preliminary data.</text>
</comment>
<protein>
    <submittedName>
        <fullName evidence="10">ABC transporter ATP-binding protein</fullName>
    </submittedName>
</protein>
<feature type="transmembrane region" description="Helical" evidence="7">
    <location>
        <begin position="245"/>
        <end position="267"/>
    </location>
</feature>
<name>A0A0J1HTE2_NIACI</name>
<dbReference type="PANTHER" id="PTHR43394:SF1">
    <property type="entry name" value="ATP-BINDING CASSETTE SUB-FAMILY B MEMBER 10, MITOCHONDRIAL"/>
    <property type="match status" value="1"/>
</dbReference>
<feature type="transmembrane region" description="Helical" evidence="7">
    <location>
        <begin position="156"/>
        <end position="179"/>
    </location>
</feature>
<feature type="transmembrane region" description="Helical" evidence="7">
    <location>
        <begin position="129"/>
        <end position="150"/>
    </location>
</feature>
<keyword evidence="4 10" id="KW-0067">ATP-binding</keyword>
<evidence type="ECO:0000256" key="3">
    <source>
        <dbReference type="ARBA" id="ARBA00022741"/>
    </source>
</evidence>
<evidence type="ECO:0000256" key="7">
    <source>
        <dbReference type="SAM" id="Phobius"/>
    </source>
</evidence>
<keyword evidence="11" id="KW-1185">Reference proteome</keyword>
<evidence type="ECO:0000259" key="9">
    <source>
        <dbReference type="PROSITE" id="PS50929"/>
    </source>
</evidence>
<comment type="subcellular location">
    <subcellularLocation>
        <location evidence="1">Cell membrane</location>
        <topology evidence="1">Multi-pass membrane protein</topology>
    </subcellularLocation>
</comment>
<evidence type="ECO:0000256" key="1">
    <source>
        <dbReference type="ARBA" id="ARBA00004651"/>
    </source>
</evidence>
<dbReference type="CDD" id="cd18585">
    <property type="entry name" value="ABC_6TM_CydC"/>
    <property type="match status" value="1"/>
</dbReference>
<keyword evidence="2 7" id="KW-0812">Transmembrane</keyword>
<dbReference type="InterPro" id="IPR039421">
    <property type="entry name" value="Type_1_exporter"/>
</dbReference>
<evidence type="ECO:0000256" key="4">
    <source>
        <dbReference type="ARBA" id="ARBA00022840"/>
    </source>
</evidence>
<dbReference type="InterPro" id="IPR003593">
    <property type="entry name" value="AAA+_ATPase"/>
</dbReference>
<keyword evidence="6 7" id="KW-0472">Membrane</keyword>
<dbReference type="InterPro" id="IPR027417">
    <property type="entry name" value="P-loop_NTPase"/>
</dbReference>
<evidence type="ECO:0000256" key="5">
    <source>
        <dbReference type="ARBA" id="ARBA00022989"/>
    </source>
</evidence>
<evidence type="ECO:0000256" key="6">
    <source>
        <dbReference type="ARBA" id="ARBA00023136"/>
    </source>
</evidence>
<dbReference type="AlphaFoldDB" id="A0A0J1HTE2"/>
<dbReference type="InterPro" id="IPR017871">
    <property type="entry name" value="ABC_transporter-like_CS"/>
</dbReference>
<dbReference type="Pfam" id="PF00664">
    <property type="entry name" value="ABC_membrane"/>
    <property type="match status" value="1"/>
</dbReference>
<accession>A0A0J1HTE2</accession>
<evidence type="ECO:0000313" key="10">
    <source>
        <dbReference type="EMBL" id="KLV16967.1"/>
    </source>
</evidence>
<feature type="domain" description="ABC transmembrane type-1" evidence="9">
    <location>
        <begin position="20"/>
        <end position="302"/>
    </location>
</feature>
<dbReference type="PROSITE" id="PS00211">
    <property type="entry name" value="ABC_TRANSPORTER_1"/>
    <property type="match status" value="1"/>
</dbReference>
<dbReference type="PANTHER" id="PTHR43394">
    <property type="entry name" value="ATP-DEPENDENT PERMEASE MDL1, MITOCHONDRIAL"/>
    <property type="match status" value="1"/>
</dbReference>
<feature type="transmembrane region" description="Helical" evidence="7">
    <location>
        <begin position="20"/>
        <end position="43"/>
    </location>
</feature>
<gene>
    <name evidence="10" type="ORF">ABW02_24940</name>
</gene>
<evidence type="ECO:0000256" key="2">
    <source>
        <dbReference type="ARBA" id="ARBA00022692"/>
    </source>
</evidence>
<dbReference type="EMBL" id="LDPH01000050">
    <property type="protein sequence ID" value="KLV16967.1"/>
    <property type="molecule type" value="Genomic_DNA"/>
</dbReference>
<dbReference type="SMART" id="SM00382">
    <property type="entry name" value="AAA"/>
    <property type="match status" value="1"/>
</dbReference>
<dbReference type="RefSeq" id="WP_047944880.1">
    <property type="nucleotide sequence ID" value="NZ_LDPH01000050.1"/>
</dbReference>
<dbReference type="SUPFAM" id="SSF90123">
    <property type="entry name" value="ABC transporter transmembrane region"/>
    <property type="match status" value="1"/>
</dbReference>
<dbReference type="InterPro" id="IPR011527">
    <property type="entry name" value="ABC1_TM_dom"/>
</dbReference>
<proteinExistence type="predicted"/>
<dbReference type="GO" id="GO:0015421">
    <property type="term" value="F:ABC-type oligopeptide transporter activity"/>
    <property type="evidence" value="ECO:0007669"/>
    <property type="project" value="TreeGrafter"/>
</dbReference>
<feature type="transmembrane region" description="Helical" evidence="7">
    <location>
        <begin position="49"/>
        <end position="68"/>
    </location>
</feature>
<dbReference type="CDD" id="cd03228">
    <property type="entry name" value="ABCC_MRP_Like"/>
    <property type="match status" value="1"/>
</dbReference>
<dbReference type="Proteomes" id="UP000036045">
    <property type="component" value="Unassembled WGS sequence"/>
</dbReference>
<evidence type="ECO:0000259" key="8">
    <source>
        <dbReference type="PROSITE" id="PS50893"/>
    </source>
</evidence>
<keyword evidence="3" id="KW-0547">Nucleotide-binding</keyword>
<dbReference type="PROSITE" id="PS50929">
    <property type="entry name" value="ABC_TM1F"/>
    <property type="match status" value="1"/>
</dbReference>
<dbReference type="GO" id="GO:0016887">
    <property type="term" value="F:ATP hydrolysis activity"/>
    <property type="evidence" value="ECO:0007669"/>
    <property type="project" value="InterPro"/>
</dbReference>
<dbReference type="InterPro" id="IPR014223">
    <property type="entry name" value="ABC_CydC/D"/>
</dbReference>
<dbReference type="Gene3D" id="1.20.1560.10">
    <property type="entry name" value="ABC transporter type 1, transmembrane domain"/>
    <property type="match status" value="1"/>
</dbReference>
<dbReference type="GO" id="GO:0005524">
    <property type="term" value="F:ATP binding"/>
    <property type="evidence" value="ECO:0007669"/>
    <property type="project" value="UniProtKB-KW"/>
</dbReference>